<keyword evidence="1" id="KW-1133">Transmembrane helix</keyword>
<comment type="caution">
    <text evidence="2">The sequence shown here is derived from an EMBL/GenBank/DDBJ whole genome shotgun (WGS) entry which is preliminary data.</text>
</comment>
<name>A0ABP3F6I9_9ACTN</name>
<evidence type="ECO:0000256" key="1">
    <source>
        <dbReference type="SAM" id="Phobius"/>
    </source>
</evidence>
<dbReference type="RefSeq" id="WP_344161786.1">
    <property type="nucleotide sequence ID" value="NZ_BAAABV010000021.1"/>
</dbReference>
<keyword evidence="1" id="KW-0812">Transmembrane</keyword>
<reference evidence="3" key="1">
    <citation type="journal article" date="2019" name="Int. J. Syst. Evol. Microbiol.">
        <title>The Global Catalogue of Microorganisms (GCM) 10K type strain sequencing project: providing services to taxonomists for standard genome sequencing and annotation.</title>
        <authorList>
            <consortium name="The Broad Institute Genomics Platform"/>
            <consortium name="The Broad Institute Genome Sequencing Center for Infectious Disease"/>
            <person name="Wu L."/>
            <person name="Ma J."/>
        </authorList>
    </citation>
    <scope>NUCLEOTIDE SEQUENCE [LARGE SCALE GENOMIC DNA]</scope>
    <source>
        <strain evidence="3">JCM 4505</strain>
    </source>
</reference>
<protein>
    <submittedName>
        <fullName evidence="2">Uncharacterized protein</fullName>
    </submittedName>
</protein>
<proteinExistence type="predicted"/>
<keyword evidence="1" id="KW-0472">Membrane</keyword>
<sequence length="79" mass="8579">MSADSEGVVMLAVGAVPLLAFVVALWCLYPDACRTCHHRPGDHEAGTGPCHSELFDIDATEPNGKQCDCSTYKARRTRE</sequence>
<accession>A0ABP3F6I9</accession>
<gene>
    <name evidence="2" type="ORF">GCM10010302_42500</name>
</gene>
<evidence type="ECO:0000313" key="3">
    <source>
        <dbReference type="Proteomes" id="UP001501867"/>
    </source>
</evidence>
<feature type="transmembrane region" description="Helical" evidence="1">
    <location>
        <begin position="6"/>
        <end position="29"/>
    </location>
</feature>
<keyword evidence="3" id="KW-1185">Reference proteome</keyword>
<dbReference type="EMBL" id="BAAABV010000021">
    <property type="protein sequence ID" value="GAA0299432.1"/>
    <property type="molecule type" value="Genomic_DNA"/>
</dbReference>
<organism evidence="2 3">
    <name type="scientific">Streptomyces polychromogenes</name>
    <dbReference type="NCBI Taxonomy" id="67342"/>
    <lineage>
        <taxon>Bacteria</taxon>
        <taxon>Bacillati</taxon>
        <taxon>Actinomycetota</taxon>
        <taxon>Actinomycetes</taxon>
        <taxon>Kitasatosporales</taxon>
        <taxon>Streptomycetaceae</taxon>
        <taxon>Streptomyces</taxon>
    </lineage>
</organism>
<dbReference type="Proteomes" id="UP001501867">
    <property type="component" value="Unassembled WGS sequence"/>
</dbReference>
<evidence type="ECO:0000313" key="2">
    <source>
        <dbReference type="EMBL" id="GAA0299432.1"/>
    </source>
</evidence>